<proteinExistence type="predicted"/>
<protein>
    <recommendedName>
        <fullName evidence="1">Conserved hypothetical protein CHP03032 domain-containing protein</fullName>
    </recommendedName>
</protein>
<name>A0AAV3XKJ7_9CYAN</name>
<dbReference type="Proteomes" id="UP001050975">
    <property type="component" value="Unassembled WGS sequence"/>
</dbReference>
<evidence type="ECO:0000313" key="3">
    <source>
        <dbReference type="Proteomes" id="UP001050975"/>
    </source>
</evidence>
<evidence type="ECO:0000313" key="2">
    <source>
        <dbReference type="EMBL" id="GET43457.1"/>
    </source>
</evidence>
<accession>A0AAV3XKJ7</accession>
<sequence length="193" mass="21344">MVEGQPRFVTACSRSDIVDGWRDKRRDGGVVIDIPSNEIILSGLSMPHSPRFYQGKLWLHNSGTGEFGYVNLPSGKFEPVTFCPGYLRGLAFWKNWAIVGLSKPRGGDKTFSGLALERQLIAKDTEPRCGLMVIELSTGNIVYWLRLEGIITELYDVQVLPGVRRPMALGFQTDEISRLIALSPTLDASTGIS</sequence>
<dbReference type="InterPro" id="IPR017481">
    <property type="entry name" value="CHP03032"/>
</dbReference>
<dbReference type="EMBL" id="BLAY01000223">
    <property type="protein sequence ID" value="GET43457.1"/>
    <property type="molecule type" value="Genomic_DNA"/>
</dbReference>
<comment type="caution">
    <text evidence="2">The sequence shown here is derived from an EMBL/GenBank/DDBJ whole genome shotgun (WGS) entry which is preliminary data.</text>
</comment>
<organism evidence="2 3">
    <name type="scientific">Microseira wollei NIES-4236</name>
    <dbReference type="NCBI Taxonomy" id="2530354"/>
    <lineage>
        <taxon>Bacteria</taxon>
        <taxon>Bacillati</taxon>
        <taxon>Cyanobacteriota</taxon>
        <taxon>Cyanophyceae</taxon>
        <taxon>Oscillatoriophycideae</taxon>
        <taxon>Aerosakkonematales</taxon>
        <taxon>Aerosakkonemataceae</taxon>
        <taxon>Microseira</taxon>
    </lineage>
</organism>
<feature type="domain" description="Conserved hypothetical protein CHP03032" evidence="1">
    <location>
        <begin position="1"/>
        <end position="169"/>
    </location>
</feature>
<reference evidence="2" key="1">
    <citation type="submission" date="2019-10" db="EMBL/GenBank/DDBJ databases">
        <title>Draft genome sequece of Microseira wollei NIES-4236.</title>
        <authorList>
            <person name="Yamaguchi H."/>
            <person name="Suzuki S."/>
            <person name="Kawachi M."/>
        </authorList>
    </citation>
    <scope>NUCLEOTIDE SEQUENCE</scope>
    <source>
        <strain evidence="2">NIES-4236</strain>
    </source>
</reference>
<gene>
    <name evidence="2" type="ORF">MiSe_82810</name>
</gene>
<keyword evidence="3" id="KW-1185">Reference proteome</keyword>
<dbReference type="Pfam" id="PF16261">
    <property type="entry name" value="DUF4915"/>
    <property type="match status" value="1"/>
</dbReference>
<evidence type="ECO:0000259" key="1">
    <source>
        <dbReference type="Pfam" id="PF16261"/>
    </source>
</evidence>
<dbReference type="AlphaFoldDB" id="A0AAV3XKJ7"/>